<dbReference type="SUPFAM" id="SSF53448">
    <property type="entry name" value="Nucleotide-diphospho-sugar transferases"/>
    <property type="match status" value="1"/>
</dbReference>
<dbReference type="InterPro" id="IPR001173">
    <property type="entry name" value="Glyco_trans_2-like"/>
</dbReference>
<name>A0A4R7CV04_9SPHI</name>
<dbReference type="InterPro" id="IPR029044">
    <property type="entry name" value="Nucleotide-diphossugar_trans"/>
</dbReference>
<evidence type="ECO:0000259" key="1">
    <source>
        <dbReference type="Pfam" id="PF00535"/>
    </source>
</evidence>
<dbReference type="EMBL" id="SNZV01000008">
    <property type="protein sequence ID" value="TDS11099.1"/>
    <property type="molecule type" value="Genomic_DNA"/>
</dbReference>
<evidence type="ECO:0000313" key="3">
    <source>
        <dbReference type="Proteomes" id="UP000294752"/>
    </source>
</evidence>
<dbReference type="Proteomes" id="UP000294752">
    <property type="component" value="Unassembled WGS sequence"/>
</dbReference>
<dbReference type="Pfam" id="PF00535">
    <property type="entry name" value="Glycos_transf_2"/>
    <property type="match status" value="1"/>
</dbReference>
<sequence>MVVNKLPLVSIVIPCYNAEKTIHETLNSVLLQTYNNIEIIVVDDGSTDGSLKAIDSFLAGQLKVRIITQHNCGQSKARNNGMYACDGEYVMFLDADDMLAPAYVSECVDVFQSFPETLLVYSDVQLFERETGKLHLDTFILRQFLLRNCIPSFCMLRTEQIKEAGGFDETMRNNEDWECWIRIIARFRGSVVKIPKALYFYRKRLSADSVTDLSNFRNEVDQVFFYIYSKNYSFYQQNNLSISDLVAFAFDRAAWKRRYYNVWYRRIFYMVFKRSKYRALSNKNTLFFE</sequence>
<comment type="caution">
    <text evidence="2">The sequence shown here is derived from an EMBL/GenBank/DDBJ whole genome shotgun (WGS) entry which is preliminary data.</text>
</comment>
<dbReference type="PANTHER" id="PTHR43685">
    <property type="entry name" value="GLYCOSYLTRANSFERASE"/>
    <property type="match status" value="1"/>
</dbReference>
<proteinExistence type="predicted"/>
<dbReference type="InterPro" id="IPR050834">
    <property type="entry name" value="Glycosyltransf_2"/>
</dbReference>
<keyword evidence="3" id="KW-1185">Reference proteome</keyword>
<keyword evidence="2" id="KW-0808">Transferase</keyword>
<dbReference type="GO" id="GO:0016740">
    <property type="term" value="F:transferase activity"/>
    <property type="evidence" value="ECO:0007669"/>
    <property type="project" value="UniProtKB-KW"/>
</dbReference>
<protein>
    <submittedName>
        <fullName evidence="2">Glycosyltransferase involved in cell wall biosynthesis</fullName>
    </submittedName>
</protein>
<reference evidence="2 3" key="1">
    <citation type="submission" date="2019-03" db="EMBL/GenBank/DDBJ databases">
        <title>Genomic Encyclopedia of Type Strains, Phase III (KMG-III): the genomes of soil and plant-associated and newly described type strains.</title>
        <authorList>
            <person name="Whitman W."/>
        </authorList>
    </citation>
    <scope>NUCLEOTIDE SEQUENCE [LARGE SCALE GENOMIC DNA]</scope>
    <source>
        <strain evidence="2 3">CGMCC 1.12801</strain>
    </source>
</reference>
<dbReference type="Gene3D" id="3.90.550.10">
    <property type="entry name" value="Spore Coat Polysaccharide Biosynthesis Protein SpsA, Chain A"/>
    <property type="match status" value="1"/>
</dbReference>
<dbReference type="RefSeq" id="WP_166637884.1">
    <property type="nucleotide sequence ID" value="NZ_SNZV01000008.1"/>
</dbReference>
<dbReference type="PANTHER" id="PTHR43685:SF2">
    <property type="entry name" value="GLYCOSYLTRANSFERASE 2-LIKE DOMAIN-CONTAINING PROTEIN"/>
    <property type="match status" value="1"/>
</dbReference>
<gene>
    <name evidence="2" type="ORF">B0I21_108159</name>
</gene>
<dbReference type="AlphaFoldDB" id="A0A4R7CV04"/>
<accession>A0A4R7CV04</accession>
<evidence type="ECO:0000313" key="2">
    <source>
        <dbReference type="EMBL" id="TDS11099.1"/>
    </source>
</evidence>
<organism evidence="2 3">
    <name type="scientific">Sphingobacterium paludis</name>
    <dbReference type="NCBI Taxonomy" id="1476465"/>
    <lineage>
        <taxon>Bacteria</taxon>
        <taxon>Pseudomonadati</taxon>
        <taxon>Bacteroidota</taxon>
        <taxon>Sphingobacteriia</taxon>
        <taxon>Sphingobacteriales</taxon>
        <taxon>Sphingobacteriaceae</taxon>
        <taxon>Sphingobacterium</taxon>
    </lineage>
</organism>
<feature type="domain" description="Glycosyltransferase 2-like" evidence="1">
    <location>
        <begin position="10"/>
        <end position="120"/>
    </location>
</feature>